<reference evidence="2" key="1">
    <citation type="submission" date="2014-12" db="EMBL/GenBank/DDBJ databases">
        <title>Genome Sequence of Valsa Canker Pathogens Uncovers a Specific Adaption of Colonization on Woody Bark.</title>
        <authorList>
            <person name="Yin Z."/>
            <person name="Liu H."/>
            <person name="Gao X."/>
            <person name="Li Z."/>
            <person name="Song N."/>
            <person name="Ke X."/>
            <person name="Dai Q."/>
            <person name="Wu Y."/>
            <person name="Sun Y."/>
            <person name="Xu J.-R."/>
            <person name="Kang Z.K."/>
            <person name="Wang L."/>
            <person name="Huang L."/>
        </authorList>
    </citation>
    <scope>NUCLEOTIDE SEQUENCE [LARGE SCALE GENOMIC DNA]</scope>
    <source>
        <strain evidence="2">03-8</strain>
    </source>
</reference>
<evidence type="ECO:0000313" key="2">
    <source>
        <dbReference type="EMBL" id="KUI66260.1"/>
    </source>
</evidence>
<dbReference type="Proteomes" id="UP000078559">
    <property type="component" value="Chromosome 2"/>
</dbReference>
<protein>
    <submittedName>
        <fullName evidence="2">Uncharacterized protein</fullName>
    </submittedName>
</protein>
<feature type="region of interest" description="Disordered" evidence="1">
    <location>
        <begin position="154"/>
        <end position="174"/>
    </location>
</feature>
<dbReference type="EMBL" id="CM003099">
    <property type="protein sequence ID" value="KUI66260.1"/>
    <property type="molecule type" value="Genomic_DNA"/>
</dbReference>
<gene>
    <name evidence="2" type="ORF">VM1G_01976</name>
</gene>
<accession>A0A194VR09</accession>
<evidence type="ECO:0000313" key="3">
    <source>
        <dbReference type="Proteomes" id="UP000078559"/>
    </source>
</evidence>
<organism evidence="2 3">
    <name type="scientific">Cytospora mali</name>
    <name type="common">Apple Valsa canker fungus</name>
    <name type="synonym">Valsa mali</name>
    <dbReference type="NCBI Taxonomy" id="578113"/>
    <lineage>
        <taxon>Eukaryota</taxon>
        <taxon>Fungi</taxon>
        <taxon>Dikarya</taxon>
        <taxon>Ascomycota</taxon>
        <taxon>Pezizomycotina</taxon>
        <taxon>Sordariomycetes</taxon>
        <taxon>Sordariomycetidae</taxon>
        <taxon>Diaporthales</taxon>
        <taxon>Cytosporaceae</taxon>
        <taxon>Cytospora</taxon>
    </lineage>
</organism>
<evidence type="ECO:0000256" key="1">
    <source>
        <dbReference type="SAM" id="MobiDB-lite"/>
    </source>
</evidence>
<sequence>MSSGSPSQPSGAWSPFRPSKRSVAGSAMLADVCAIVSIAMSYQGTGVRCWDCAAGNRSCEAVPGSAVPFLASALNDRKPFVERDAAVTKAAQELRKNRAVPAAAPAPVAVAAPAAPAAGPPAAFWDEALELLRRSVAAQERIAESAEDIASAVTKLAKKDDDEDEDEDEESVEL</sequence>
<feature type="compositionally biased region" description="Acidic residues" evidence="1">
    <location>
        <begin position="161"/>
        <end position="174"/>
    </location>
</feature>
<dbReference type="AlphaFoldDB" id="A0A194VR09"/>
<name>A0A194VR09_CYTMA</name>
<proteinExistence type="predicted"/>
<keyword evidence="3" id="KW-1185">Reference proteome</keyword>